<protein>
    <submittedName>
        <fullName evidence="1">Uncharacterized protein</fullName>
    </submittedName>
</protein>
<name>A0A0K2VHW1_LEPSM</name>
<dbReference type="EMBL" id="HACA01032180">
    <property type="protein sequence ID" value="CDW49541.1"/>
    <property type="molecule type" value="Transcribed_RNA"/>
</dbReference>
<reference evidence="1" key="1">
    <citation type="submission" date="2014-05" db="EMBL/GenBank/DDBJ databases">
        <authorList>
            <person name="Chronopoulou M."/>
        </authorList>
    </citation>
    <scope>NUCLEOTIDE SEQUENCE</scope>
    <source>
        <tissue evidence="1">Whole organism</tissue>
    </source>
</reference>
<dbReference type="AlphaFoldDB" id="A0A0K2VHW1"/>
<proteinExistence type="predicted"/>
<sequence length="33" mass="3931">MSIIFFRHLLNDILLNKIHNNPLLNIFSSYNNT</sequence>
<accession>A0A0K2VHW1</accession>
<evidence type="ECO:0000313" key="1">
    <source>
        <dbReference type="EMBL" id="CDW49541.1"/>
    </source>
</evidence>
<organism evidence="1">
    <name type="scientific">Lepeophtheirus salmonis</name>
    <name type="common">Salmon louse</name>
    <name type="synonym">Caligus salmonis</name>
    <dbReference type="NCBI Taxonomy" id="72036"/>
    <lineage>
        <taxon>Eukaryota</taxon>
        <taxon>Metazoa</taxon>
        <taxon>Ecdysozoa</taxon>
        <taxon>Arthropoda</taxon>
        <taxon>Crustacea</taxon>
        <taxon>Multicrustacea</taxon>
        <taxon>Hexanauplia</taxon>
        <taxon>Copepoda</taxon>
        <taxon>Siphonostomatoida</taxon>
        <taxon>Caligidae</taxon>
        <taxon>Lepeophtheirus</taxon>
    </lineage>
</organism>